<feature type="domain" description="HNH nuclease" evidence="2">
    <location>
        <begin position="659"/>
        <end position="711"/>
    </location>
</feature>
<feature type="region of interest" description="Disordered" evidence="1">
    <location>
        <begin position="267"/>
        <end position="519"/>
    </location>
</feature>
<evidence type="ECO:0000256" key="1">
    <source>
        <dbReference type="SAM" id="MobiDB-lite"/>
    </source>
</evidence>
<feature type="compositionally biased region" description="Pro residues" evidence="1">
    <location>
        <begin position="807"/>
        <end position="817"/>
    </location>
</feature>
<keyword evidence="4" id="KW-1185">Reference proteome</keyword>
<dbReference type="CDD" id="cd00085">
    <property type="entry name" value="HNHc"/>
    <property type="match status" value="1"/>
</dbReference>
<reference evidence="3 4" key="1">
    <citation type="submission" date="2023-06" db="EMBL/GenBank/DDBJ databases">
        <title>Actinomycetospora Odt1-22.</title>
        <authorList>
            <person name="Supong K."/>
        </authorList>
    </citation>
    <scope>NUCLEOTIDE SEQUENCE [LARGE SCALE GENOMIC DNA]</scope>
    <source>
        <strain evidence="3 4">Odt1-22</strain>
    </source>
</reference>
<dbReference type="EMBL" id="JASVWF010000005">
    <property type="protein sequence ID" value="MDL5158464.1"/>
    <property type="molecule type" value="Genomic_DNA"/>
</dbReference>
<comment type="caution">
    <text evidence="3">The sequence shown here is derived from an EMBL/GenBank/DDBJ whole genome shotgun (WGS) entry which is preliminary data.</text>
</comment>
<organism evidence="3 4">
    <name type="scientific">Actinomycetospora termitidis</name>
    <dbReference type="NCBI Taxonomy" id="3053470"/>
    <lineage>
        <taxon>Bacteria</taxon>
        <taxon>Bacillati</taxon>
        <taxon>Actinomycetota</taxon>
        <taxon>Actinomycetes</taxon>
        <taxon>Pseudonocardiales</taxon>
        <taxon>Pseudonocardiaceae</taxon>
        <taxon>Actinomycetospora</taxon>
    </lineage>
</organism>
<feature type="compositionally biased region" description="Acidic residues" evidence="1">
    <location>
        <begin position="274"/>
        <end position="322"/>
    </location>
</feature>
<feature type="compositionally biased region" description="Gly residues" evidence="1">
    <location>
        <begin position="340"/>
        <end position="352"/>
    </location>
</feature>
<evidence type="ECO:0000259" key="2">
    <source>
        <dbReference type="SMART" id="SM00507"/>
    </source>
</evidence>
<accession>A0ABT7MCR4</accession>
<dbReference type="Pfam" id="PF02720">
    <property type="entry name" value="DUF222"/>
    <property type="match status" value="1"/>
</dbReference>
<protein>
    <submittedName>
        <fullName evidence="3">DUF222 domain-containing protein</fullName>
    </submittedName>
</protein>
<dbReference type="Proteomes" id="UP001231924">
    <property type="component" value="Unassembled WGS sequence"/>
</dbReference>
<evidence type="ECO:0000313" key="4">
    <source>
        <dbReference type="Proteomes" id="UP001231924"/>
    </source>
</evidence>
<feature type="region of interest" description="Disordered" evidence="1">
    <location>
        <begin position="737"/>
        <end position="817"/>
    </location>
</feature>
<name>A0ABT7MCR4_9PSEU</name>
<feature type="compositionally biased region" description="Basic and acidic residues" evidence="1">
    <location>
        <begin position="756"/>
        <end position="787"/>
    </location>
</feature>
<dbReference type="InterPro" id="IPR003870">
    <property type="entry name" value="DUF222"/>
</dbReference>
<dbReference type="InterPro" id="IPR003615">
    <property type="entry name" value="HNH_nuc"/>
</dbReference>
<dbReference type="RefSeq" id="WP_286055007.1">
    <property type="nucleotide sequence ID" value="NZ_JASVWF010000005.1"/>
</dbReference>
<proteinExistence type="predicted"/>
<dbReference type="SMART" id="SM00507">
    <property type="entry name" value="HNHc"/>
    <property type="match status" value="1"/>
</dbReference>
<feature type="compositionally biased region" description="Pro residues" evidence="1">
    <location>
        <begin position="490"/>
        <end position="499"/>
    </location>
</feature>
<feature type="compositionally biased region" description="Basic and acidic residues" evidence="1">
    <location>
        <begin position="795"/>
        <end position="804"/>
    </location>
</feature>
<feature type="compositionally biased region" description="Low complexity" evidence="1">
    <location>
        <begin position="378"/>
        <end position="389"/>
    </location>
</feature>
<evidence type="ECO:0000313" key="3">
    <source>
        <dbReference type="EMBL" id="MDL5158464.1"/>
    </source>
</evidence>
<gene>
    <name evidence="3" type="ORF">QRT03_21030</name>
</gene>
<sequence length="817" mass="87115">MAVEVGFAVDGWSFDDPLPAVPLGDPAGSVGQDAEAGLVAWHRRLIHDEWRVLCWIHHVARARADRVERALDPDPRAVGVPLGWSVSMAASRVELAEGALVRLPRLGEAMREGRVQESKVARFVSGLRDVTDEQASTVVDRLVEAAPRLGVWELEQRIAEAVKDVDPLGAENRRRAAVARARVTTRIAPSGAAEIHGWDLDPQMAVPAYERLAALAEEVWTRLRGAGQDVPVGRVQAQVMLRLMHGCPAGADDLAIVEYVTAELTHPSAHDTDDGPDLDDGPDDDGPDDDGPADDGPADDGPADDGPADDPDLDDGGPDDDGPQGPADGPGGEPHEPDGGPVGPGGPGGLGDGPSSSGDDRPEPDVPDLDDLARPSDDGSPSDGPRSASEPGDEPDLGSSGSPEGGGRSAARPAGGPGDESSDDDRVETGGAEARGAQAAVTDRGATSPNDTGVRGGAVRGRVDNPPGEQLELDPVEGPGDPPRSGWRPGDPPPAPPPLDEPDPRTDPPPGGRWTSRGLVFTPSVLRTTLGTVLGLSWGHGRLPQGALTGLDAHHLAWTRTCAQWRVLLYDPDGRIEHVLLLRAPHMARADPRYRRHIVELTAHTSDLDTLDPHDELIGVYAELARRARTALAAARARPPDQHPAATRAEAGHRFPGAELTRWIHARDRTCRFPMCTRPAVAAQIDHTWDHTLGGPTQADNLGALCLGDHQRKHEPATGWTAHQPRAGQFVWTSPTGTHHTLGAPRYQPLPPIPRRPYDHGLTEPSHAPRPDTPWRPRRDRHGRITDAARTTIADIDRRRRAEQGRPPSPYDGDPPF</sequence>